<reference evidence="1 2" key="1">
    <citation type="submission" date="2021-01" db="EMBL/GenBank/DDBJ databases">
        <title>Genomics of switchgrass bacterial isolates.</title>
        <authorList>
            <person name="Shade A."/>
        </authorList>
    </citation>
    <scope>NUCLEOTIDE SEQUENCE [LARGE SCALE GENOMIC DNA]</scope>
    <source>
        <strain evidence="1 2">PvP111</strain>
    </source>
</reference>
<proteinExistence type="predicted"/>
<dbReference type="Proteomes" id="UP000703038">
    <property type="component" value="Unassembled WGS sequence"/>
</dbReference>
<protein>
    <submittedName>
        <fullName evidence="1">Uncharacterized protein</fullName>
    </submittedName>
</protein>
<evidence type="ECO:0000313" key="1">
    <source>
        <dbReference type="EMBL" id="MBM7413738.1"/>
    </source>
</evidence>
<sequence length="38" mass="4123">MMITLTLVGAAALAVALLSGGRDLDFRGRQMSHSYRSR</sequence>
<keyword evidence="2" id="KW-1185">Reference proteome</keyword>
<organism evidence="1 2">
    <name type="scientific">Rhodococcoides corynebacterioides</name>
    <dbReference type="NCBI Taxonomy" id="53972"/>
    <lineage>
        <taxon>Bacteria</taxon>
        <taxon>Bacillati</taxon>
        <taxon>Actinomycetota</taxon>
        <taxon>Actinomycetes</taxon>
        <taxon>Mycobacteriales</taxon>
        <taxon>Nocardiaceae</taxon>
        <taxon>Rhodococcoides</taxon>
    </lineage>
</organism>
<dbReference type="EMBL" id="JAFBBK010000001">
    <property type="protein sequence ID" value="MBM7413738.1"/>
    <property type="molecule type" value="Genomic_DNA"/>
</dbReference>
<comment type="caution">
    <text evidence="1">The sequence shown here is derived from an EMBL/GenBank/DDBJ whole genome shotgun (WGS) entry which is preliminary data.</text>
</comment>
<name>A0ABS2KP47_9NOCA</name>
<accession>A0ABS2KP47</accession>
<gene>
    <name evidence="1" type="ORF">JOE42_000471</name>
</gene>
<evidence type="ECO:0000313" key="2">
    <source>
        <dbReference type="Proteomes" id="UP000703038"/>
    </source>
</evidence>